<dbReference type="RefSeq" id="WP_132971188.1">
    <property type="nucleotide sequence ID" value="NZ_SMFX01000001.1"/>
</dbReference>
<dbReference type="Proteomes" id="UP000295707">
    <property type="component" value="Unassembled WGS sequence"/>
</dbReference>
<comment type="caution">
    <text evidence="2">The sequence shown here is derived from an EMBL/GenBank/DDBJ whole genome shotgun (WGS) entry which is preliminary data.</text>
</comment>
<reference evidence="2 3" key="1">
    <citation type="submission" date="2019-03" db="EMBL/GenBank/DDBJ databases">
        <title>Genomic Encyclopedia of Type Strains, Phase IV (KMG-IV): sequencing the most valuable type-strain genomes for metagenomic binning, comparative biology and taxonomic classification.</title>
        <authorList>
            <person name="Goeker M."/>
        </authorList>
    </citation>
    <scope>NUCLEOTIDE SEQUENCE [LARGE SCALE GENOMIC DNA]</scope>
    <source>
        <strain evidence="2 3">DSM 19610</strain>
    </source>
</reference>
<evidence type="ECO:0000313" key="3">
    <source>
        <dbReference type="Proteomes" id="UP000295707"/>
    </source>
</evidence>
<accession>A0A4R1HDF0</accession>
<evidence type="ECO:0000256" key="1">
    <source>
        <dbReference type="SAM" id="Phobius"/>
    </source>
</evidence>
<keyword evidence="1" id="KW-0812">Transmembrane</keyword>
<feature type="transmembrane region" description="Helical" evidence="1">
    <location>
        <begin position="41"/>
        <end position="59"/>
    </location>
</feature>
<sequence>MKKLGDNLLLLFLTAVVVVGGYAYLRYAYRVTDSTPFTQEIVLIILGTVATILITAALLNKQSAVEIDKEQSVKFIDLKTRTYEELINQIEQIVLSKEVTDRDLVRLQFTTHRLAIFAAPAVLEEYQEFLRVFNRAAVDGAVSAIESDQLTDSLARLTVEIRADLIGELDRESDIGLQKIAEQIVENASETTGRG</sequence>
<keyword evidence="1" id="KW-0472">Membrane</keyword>
<keyword evidence="3" id="KW-1185">Reference proteome</keyword>
<name>A0A4R1HDF0_9GAMM</name>
<dbReference type="OrthoDB" id="5372678at2"/>
<protein>
    <submittedName>
        <fullName evidence="2">Uncharacterized protein</fullName>
    </submittedName>
</protein>
<evidence type="ECO:0000313" key="2">
    <source>
        <dbReference type="EMBL" id="TCK17299.1"/>
    </source>
</evidence>
<gene>
    <name evidence="2" type="ORF">DFR30_0527</name>
</gene>
<keyword evidence="1" id="KW-1133">Transmembrane helix</keyword>
<feature type="transmembrane region" description="Helical" evidence="1">
    <location>
        <begin position="7"/>
        <end position="29"/>
    </location>
</feature>
<dbReference type="AlphaFoldDB" id="A0A4R1HDF0"/>
<proteinExistence type="predicted"/>
<dbReference type="EMBL" id="SMFX01000001">
    <property type="protein sequence ID" value="TCK17299.1"/>
    <property type="molecule type" value="Genomic_DNA"/>
</dbReference>
<organism evidence="2 3">
    <name type="scientific">Thiogranum longum</name>
    <dbReference type="NCBI Taxonomy" id="1537524"/>
    <lineage>
        <taxon>Bacteria</taxon>
        <taxon>Pseudomonadati</taxon>
        <taxon>Pseudomonadota</taxon>
        <taxon>Gammaproteobacteria</taxon>
        <taxon>Chromatiales</taxon>
        <taxon>Ectothiorhodospiraceae</taxon>
        <taxon>Thiogranum</taxon>
    </lineage>
</organism>